<dbReference type="HAMAP" id="MF_01113">
    <property type="entry name" value="DNApol_IV"/>
    <property type="match status" value="1"/>
</dbReference>
<feature type="active site" evidence="16">
    <location>
        <position position="95"/>
    </location>
</feature>
<name>A0A3D9L3R7_MARFU</name>
<dbReference type="InterPro" id="IPR043128">
    <property type="entry name" value="Rev_trsase/Diguanyl_cyclase"/>
</dbReference>
<dbReference type="InterPro" id="IPR017961">
    <property type="entry name" value="DNA_pol_Y-fam_little_finger"/>
</dbReference>
<dbReference type="Pfam" id="PF00817">
    <property type="entry name" value="IMS"/>
    <property type="match status" value="1"/>
</dbReference>
<evidence type="ECO:0000256" key="1">
    <source>
        <dbReference type="ARBA" id="ARBA00004496"/>
    </source>
</evidence>
<dbReference type="InterPro" id="IPR036775">
    <property type="entry name" value="DNA_pol_Y-fam_lit_finger_sf"/>
</dbReference>
<keyword evidence="7 16" id="KW-0548">Nucleotidyltransferase</keyword>
<keyword evidence="4 16" id="KW-0515">Mutator protein</keyword>
<evidence type="ECO:0000256" key="2">
    <source>
        <dbReference type="ARBA" id="ARBA00010945"/>
    </source>
</evidence>
<keyword evidence="12 16" id="KW-0239">DNA-directed DNA polymerase</keyword>
<dbReference type="SUPFAM" id="SSF56672">
    <property type="entry name" value="DNA/RNA polymerases"/>
    <property type="match status" value="1"/>
</dbReference>
<comment type="cofactor">
    <cofactor evidence="16">
        <name>Mg(2+)</name>
        <dbReference type="ChEBI" id="CHEBI:18420"/>
    </cofactor>
    <text evidence="16">Binds 2 magnesium ions per subunit.</text>
</comment>
<feature type="site" description="Substrate discrimination" evidence="16">
    <location>
        <position position="5"/>
    </location>
</feature>
<comment type="subunit">
    <text evidence="3 16">Monomer.</text>
</comment>
<dbReference type="InterPro" id="IPR043502">
    <property type="entry name" value="DNA/RNA_pol_sf"/>
</dbReference>
<evidence type="ECO:0000313" key="19">
    <source>
        <dbReference type="Proteomes" id="UP000256779"/>
    </source>
</evidence>
<evidence type="ECO:0000313" key="18">
    <source>
        <dbReference type="EMBL" id="RED98021.1"/>
    </source>
</evidence>
<dbReference type="EMBL" id="QREG01000011">
    <property type="protein sequence ID" value="RED98021.1"/>
    <property type="molecule type" value="Genomic_DNA"/>
</dbReference>
<evidence type="ECO:0000256" key="16">
    <source>
        <dbReference type="HAMAP-Rule" id="MF_01113"/>
    </source>
</evidence>
<keyword evidence="14 16" id="KW-0234">DNA repair</keyword>
<dbReference type="CDD" id="cd03586">
    <property type="entry name" value="PolY_Pol_IV_kappa"/>
    <property type="match status" value="1"/>
</dbReference>
<evidence type="ECO:0000256" key="4">
    <source>
        <dbReference type="ARBA" id="ARBA00022457"/>
    </source>
</evidence>
<keyword evidence="9 16" id="KW-0479">Metal-binding</keyword>
<evidence type="ECO:0000256" key="3">
    <source>
        <dbReference type="ARBA" id="ARBA00011245"/>
    </source>
</evidence>
<dbReference type="Pfam" id="PF11799">
    <property type="entry name" value="IMS_C"/>
    <property type="match status" value="1"/>
</dbReference>
<evidence type="ECO:0000256" key="11">
    <source>
        <dbReference type="ARBA" id="ARBA00022842"/>
    </source>
</evidence>
<evidence type="ECO:0000256" key="12">
    <source>
        <dbReference type="ARBA" id="ARBA00022932"/>
    </source>
</evidence>
<dbReference type="PANTHER" id="PTHR11076:SF33">
    <property type="entry name" value="DNA POLYMERASE KAPPA"/>
    <property type="match status" value="1"/>
</dbReference>
<dbReference type="Proteomes" id="UP000256779">
    <property type="component" value="Unassembled WGS sequence"/>
</dbReference>
<dbReference type="EC" id="2.7.7.7" evidence="16"/>
<dbReference type="PANTHER" id="PTHR11076">
    <property type="entry name" value="DNA REPAIR POLYMERASE UMUC / TRANSFERASE FAMILY MEMBER"/>
    <property type="match status" value="1"/>
</dbReference>
<comment type="similarity">
    <text evidence="2 16">Belongs to the DNA polymerase type-Y family.</text>
</comment>
<dbReference type="FunFam" id="1.10.150.20:FF:000019">
    <property type="entry name" value="DNA polymerase IV"/>
    <property type="match status" value="1"/>
</dbReference>
<comment type="subcellular location">
    <subcellularLocation>
        <location evidence="1 16">Cytoplasm</location>
    </subcellularLocation>
</comment>
<comment type="caution">
    <text evidence="16">Lacks conserved residue(s) required for the propagation of feature annotation.</text>
</comment>
<dbReference type="GO" id="GO:0006261">
    <property type="term" value="P:DNA-templated DNA replication"/>
    <property type="evidence" value="ECO:0007669"/>
    <property type="project" value="UniProtKB-UniRule"/>
</dbReference>
<dbReference type="SUPFAM" id="SSF100879">
    <property type="entry name" value="Lesion bypass DNA polymerase (Y-family), little finger domain"/>
    <property type="match status" value="1"/>
</dbReference>
<feature type="binding site" evidence="16">
    <location>
        <position position="94"/>
    </location>
    <ligand>
        <name>Mg(2+)</name>
        <dbReference type="ChEBI" id="CHEBI:18420"/>
    </ligand>
</feature>
<dbReference type="InterPro" id="IPR001126">
    <property type="entry name" value="UmuC"/>
</dbReference>
<evidence type="ECO:0000256" key="15">
    <source>
        <dbReference type="ARBA" id="ARBA00049244"/>
    </source>
</evidence>
<keyword evidence="10 16" id="KW-0227">DNA damage</keyword>
<evidence type="ECO:0000256" key="5">
    <source>
        <dbReference type="ARBA" id="ARBA00022490"/>
    </source>
</evidence>
<dbReference type="AlphaFoldDB" id="A0A3D9L3R7"/>
<sequence length="347" mass="39356">MDAFYASVEQHDNPELKGKPIAVGGSIDRGVVAAASYEARTYGVKSAMPSSIAARRCPQLIFVKPRFERYKEISQQIREVFFEYTDLVEPLSLDEAYLDVTQTKIGLPSATIIAKEIKDKIKSRTGLTASAGISYCKFLAKTASDVKKPDGLFVILPEEAEGYLKKMPIHQFHGIGKATAEKMKVAGIFTGNDLRKKSLEDLTRRYGKAGAYYYNICRGIDDREVKQNRERKSVSAERTFDRNIIRMPEITQELERIIQITFERYKKFGLPGKTVTVKIKYGDFQQITRSDTLNQPIEEMHQLQNAILSLVDQKIIREEGIRLLGVGISNFQRKDRSLEPTQLTLNF</sequence>
<dbReference type="Gene3D" id="3.30.1490.100">
    <property type="entry name" value="DNA polymerase, Y-family, little finger domain"/>
    <property type="match status" value="1"/>
</dbReference>
<protein>
    <recommendedName>
        <fullName evidence="16">DNA polymerase IV</fullName>
        <shortName evidence="16">Pol IV</shortName>
        <ecNumber evidence="16">2.7.7.7</ecNumber>
    </recommendedName>
</protein>
<keyword evidence="5 16" id="KW-0963">Cytoplasm</keyword>
<keyword evidence="8 16" id="KW-0235">DNA replication</keyword>
<dbReference type="InterPro" id="IPR053848">
    <property type="entry name" value="IMS_HHH_1"/>
</dbReference>
<dbReference type="Gene3D" id="3.30.70.270">
    <property type="match status" value="1"/>
</dbReference>
<dbReference type="InterPro" id="IPR050116">
    <property type="entry name" value="DNA_polymerase-Y"/>
</dbReference>
<dbReference type="InterPro" id="IPR022880">
    <property type="entry name" value="DNApol_IV"/>
</dbReference>
<dbReference type="Gene3D" id="1.10.150.20">
    <property type="entry name" value="5' to 3' exonuclease, C-terminal subdomain"/>
    <property type="match status" value="1"/>
</dbReference>
<feature type="domain" description="UmuC" evidence="17">
    <location>
        <begin position="1"/>
        <end position="176"/>
    </location>
</feature>
<dbReference type="GO" id="GO:0042276">
    <property type="term" value="P:error-prone translesion synthesis"/>
    <property type="evidence" value="ECO:0007669"/>
    <property type="project" value="TreeGrafter"/>
</dbReference>
<evidence type="ECO:0000256" key="8">
    <source>
        <dbReference type="ARBA" id="ARBA00022705"/>
    </source>
</evidence>
<dbReference type="PROSITE" id="PS50173">
    <property type="entry name" value="UMUC"/>
    <property type="match status" value="1"/>
</dbReference>
<keyword evidence="6 16" id="KW-0808">Transferase</keyword>
<dbReference type="GO" id="GO:0006281">
    <property type="term" value="P:DNA repair"/>
    <property type="evidence" value="ECO:0007669"/>
    <property type="project" value="UniProtKB-UniRule"/>
</dbReference>
<comment type="caution">
    <text evidence="18">The sequence shown here is derived from an EMBL/GenBank/DDBJ whole genome shotgun (WGS) entry which is preliminary data.</text>
</comment>
<dbReference type="Pfam" id="PF21999">
    <property type="entry name" value="IMS_HHH_1"/>
    <property type="match status" value="1"/>
</dbReference>
<dbReference type="FunFam" id="3.30.1490.100:FF:000004">
    <property type="entry name" value="DNA polymerase IV"/>
    <property type="match status" value="1"/>
</dbReference>
<evidence type="ECO:0000256" key="10">
    <source>
        <dbReference type="ARBA" id="ARBA00022763"/>
    </source>
</evidence>
<dbReference type="GO" id="GO:0000287">
    <property type="term" value="F:magnesium ion binding"/>
    <property type="evidence" value="ECO:0007669"/>
    <property type="project" value="UniProtKB-UniRule"/>
</dbReference>
<dbReference type="Gene3D" id="3.40.1170.60">
    <property type="match status" value="1"/>
</dbReference>
<keyword evidence="19" id="KW-1185">Reference proteome</keyword>
<dbReference type="GO" id="GO:0009432">
    <property type="term" value="P:SOS response"/>
    <property type="evidence" value="ECO:0007669"/>
    <property type="project" value="UniProtKB-ARBA"/>
</dbReference>
<dbReference type="NCBIfam" id="NF002677">
    <property type="entry name" value="PRK02406.1"/>
    <property type="match status" value="1"/>
</dbReference>
<keyword evidence="11 16" id="KW-0460">Magnesium</keyword>
<evidence type="ECO:0000256" key="13">
    <source>
        <dbReference type="ARBA" id="ARBA00023125"/>
    </source>
</evidence>
<keyword evidence="13 16" id="KW-0238">DNA-binding</keyword>
<proteinExistence type="inferred from homology"/>
<evidence type="ECO:0000256" key="14">
    <source>
        <dbReference type="ARBA" id="ARBA00023204"/>
    </source>
</evidence>
<comment type="function">
    <text evidence="16">Poorly processive, error-prone DNA polymerase involved in untargeted mutagenesis. Copies undamaged DNA at stalled replication forks, which arise in vivo from mismatched or misaligned primer ends. These misaligned primers can be extended by PolIV. Exhibits no 3'-5' exonuclease (proofreading) activity. May be involved in translesional synthesis, in conjunction with the beta clamp from PolIII.</text>
</comment>
<reference evidence="18 19" key="1">
    <citation type="submission" date="2018-07" db="EMBL/GenBank/DDBJ databases">
        <title>Genomic Encyclopedia of Type Strains, Phase IV (KMG-IV): sequencing the most valuable type-strain genomes for metagenomic binning, comparative biology and taxonomic classification.</title>
        <authorList>
            <person name="Goeker M."/>
        </authorList>
    </citation>
    <scope>NUCLEOTIDE SEQUENCE [LARGE SCALE GENOMIC DNA]</scope>
    <source>
        <strain evidence="18 19">DSM 4134</strain>
    </source>
</reference>
<dbReference type="GO" id="GO:0003887">
    <property type="term" value="F:DNA-directed DNA polymerase activity"/>
    <property type="evidence" value="ECO:0007669"/>
    <property type="project" value="UniProtKB-UniRule"/>
</dbReference>
<organism evidence="18 19">
    <name type="scientific">Marinoscillum furvescens DSM 4134</name>
    <dbReference type="NCBI Taxonomy" id="1122208"/>
    <lineage>
        <taxon>Bacteria</taxon>
        <taxon>Pseudomonadati</taxon>
        <taxon>Bacteroidota</taxon>
        <taxon>Cytophagia</taxon>
        <taxon>Cytophagales</taxon>
        <taxon>Reichenbachiellaceae</taxon>
        <taxon>Marinoscillum</taxon>
    </lineage>
</organism>
<dbReference type="GO" id="GO:0003684">
    <property type="term" value="F:damaged DNA binding"/>
    <property type="evidence" value="ECO:0007669"/>
    <property type="project" value="InterPro"/>
</dbReference>
<dbReference type="FunFam" id="3.40.1170.60:FF:000001">
    <property type="entry name" value="DNA polymerase IV"/>
    <property type="match status" value="1"/>
</dbReference>
<dbReference type="GO" id="GO:0005829">
    <property type="term" value="C:cytosol"/>
    <property type="evidence" value="ECO:0007669"/>
    <property type="project" value="TreeGrafter"/>
</dbReference>
<evidence type="ECO:0000256" key="7">
    <source>
        <dbReference type="ARBA" id="ARBA00022695"/>
    </source>
</evidence>
<evidence type="ECO:0000256" key="6">
    <source>
        <dbReference type="ARBA" id="ARBA00022679"/>
    </source>
</evidence>
<evidence type="ECO:0000256" key="9">
    <source>
        <dbReference type="ARBA" id="ARBA00022723"/>
    </source>
</evidence>
<evidence type="ECO:0000259" key="17">
    <source>
        <dbReference type="PROSITE" id="PS50173"/>
    </source>
</evidence>
<comment type="catalytic activity">
    <reaction evidence="15 16">
        <text>DNA(n) + a 2'-deoxyribonucleoside 5'-triphosphate = DNA(n+1) + diphosphate</text>
        <dbReference type="Rhea" id="RHEA:22508"/>
        <dbReference type="Rhea" id="RHEA-COMP:17339"/>
        <dbReference type="Rhea" id="RHEA-COMP:17340"/>
        <dbReference type="ChEBI" id="CHEBI:33019"/>
        <dbReference type="ChEBI" id="CHEBI:61560"/>
        <dbReference type="ChEBI" id="CHEBI:173112"/>
        <dbReference type="EC" id="2.7.7.7"/>
    </reaction>
</comment>
<gene>
    <name evidence="16" type="primary">dinB</name>
    <name evidence="18" type="ORF">C7460_111163</name>
</gene>
<accession>A0A3D9L3R7</accession>